<feature type="region of interest" description="Disordered" evidence="1">
    <location>
        <begin position="1"/>
        <end position="71"/>
    </location>
</feature>
<keyword evidence="3" id="KW-1185">Reference proteome</keyword>
<accession>A0A2I0AAL2</accession>
<name>A0A2I0AAL2_9ASPA</name>
<sequence>MGGNRRSEASPSSCCSPRPPASRRIRRSPAADQSVRSPKQSEMRRREEDEDEGDNDQPSVSLQSEGGGGAHACTALKITGKIFYMPVRTVHMPISALHLGRDAR</sequence>
<protein>
    <submittedName>
        <fullName evidence="2">Uncharacterized protein</fullName>
    </submittedName>
</protein>
<proteinExistence type="predicted"/>
<dbReference type="AlphaFoldDB" id="A0A2I0AAL2"/>
<reference evidence="2 3" key="1">
    <citation type="journal article" date="2017" name="Nature">
        <title>The Apostasia genome and the evolution of orchids.</title>
        <authorList>
            <person name="Zhang G.Q."/>
            <person name="Liu K.W."/>
            <person name="Li Z."/>
            <person name="Lohaus R."/>
            <person name="Hsiao Y.Y."/>
            <person name="Niu S.C."/>
            <person name="Wang J.Y."/>
            <person name="Lin Y.C."/>
            <person name="Xu Q."/>
            <person name="Chen L.J."/>
            <person name="Yoshida K."/>
            <person name="Fujiwara S."/>
            <person name="Wang Z.W."/>
            <person name="Zhang Y.Q."/>
            <person name="Mitsuda N."/>
            <person name="Wang M."/>
            <person name="Liu G.H."/>
            <person name="Pecoraro L."/>
            <person name="Huang H.X."/>
            <person name="Xiao X.J."/>
            <person name="Lin M."/>
            <person name="Wu X.Y."/>
            <person name="Wu W.L."/>
            <person name="Chen Y.Y."/>
            <person name="Chang S.B."/>
            <person name="Sakamoto S."/>
            <person name="Ohme-Takagi M."/>
            <person name="Yagi M."/>
            <person name="Zeng S.J."/>
            <person name="Shen C.Y."/>
            <person name="Yeh C.M."/>
            <person name="Luo Y.B."/>
            <person name="Tsai W.C."/>
            <person name="Van de Peer Y."/>
            <person name="Liu Z.J."/>
        </authorList>
    </citation>
    <scope>NUCLEOTIDE SEQUENCE [LARGE SCALE GENOMIC DNA]</scope>
    <source>
        <strain evidence="3">cv. Shenzhen</strain>
        <tissue evidence="2">Stem</tissue>
    </source>
</reference>
<evidence type="ECO:0000256" key="1">
    <source>
        <dbReference type="SAM" id="MobiDB-lite"/>
    </source>
</evidence>
<dbReference type="EMBL" id="KZ452001">
    <property type="protein sequence ID" value="PKA52590.1"/>
    <property type="molecule type" value="Genomic_DNA"/>
</dbReference>
<gene>
    <name evidence="2" type="ORF">AXF42_Ash001571</name>
</gene>
<dbReference type="Proteomes" id="UP000236161">
    <property type="component" value="Unassembled WGS sequence"/>
</dbReference>
<organism evidence="2 3">
    <name type="scientific">Apostasia shenzhenica</name>
    <dbReference type="NCBI Taxonomy" id="1088818"/>
    <lineage>
        <taxon>Eukaryota</taxon>
        <taxon>Viridiplantae</taxon>
        <taxon>Streptophyta</taxon>
        <taxon>Embryophyta</taxon>
        <taxon>Tracheophyta</taxon>
        <taxon>Spermatophyta</taxon>
        <taxon>Magnoliopsida</taxon>
        <taxon>Liliopsida</taxon>
        <taxon>Asparagales</taxon>
        <taxon>Orchidaceae</taxon>
        <taxon>Apostasioideae</taxon>
        <taxon>Apostasia</taxon>
    </lineage>
</organism>
<evidence type="ECO:0000313" key="2">
    <source>
        <dbReference type="EMBL" id="PKA52590.1"/>
    </source>
</evidence>
<evidence type="ECO:0000313" key="3">
    <source>
        <dbReference type="Proteomes" id="UP000236161"/>
    </source>
</evidence>